<feature type="domain" description="VOC" evidence="2">
    <location>
        <begin position="1"/>
        <end position="79"/>
    </location>
</feature>
<comment type="caution">
    <text evidence="3">The sequence shown here is derived from an EMBL/GenBank/DDBJ whole genome shotgun (WGS) entry which is preliminary data.</text>
</comment>
<evidence type="ECO:0000256" key="1">
    <source>
        <dbReference type="ARBA" id="ARBA00022723"/>
    </source>
</evidence>
<dbReference type="InterPro" id="IPR051785">
    <property type="entry name" value="MMCE/EMCE_epimerase"/>
</dbReference>
<keyword evidence="1" id="KW-0479">Metal-binding</keyword>
<dbReference type="SUPFAM" id="SSF54593">
    <property type="entry name" value="Glyoxalase/Bleomycin resistance protein/Dihydroxybiphenyl dioxygenase"/>
    <property type="match status" value="1"/>
</dbReference>
<dbReference type="InterPro" id="IPR029068">
    <property type="entry name" value="Glyas_Bleomycin-R_OHBP_Dase"/>
</dbReference>
<evidence type="ECO:0000313" key="3">
    <source>
        <dbReference type="EMBL" id="MPN33348.1"/>
    </source>
</evidence>
<dbReference type="Pfam" id="PF13669">
    <property type="entry name" value="Glyoxalase_4"/>
    <property type="match status" value="1"/>
</dbReference>
<dbReference type="GO" id="GO:0046872">
    <property type="term" value="F:metal ion binding"/>
    <property type="evidence" value="ECO:0007669"/>
    <property type="project" value="UniProtKB-KW"/>
</dbReference>
<reference evidence="3" key="1">
    <citation type="submission" date="2019-08" db="EMBL/GenBank/DDBJ databases">
        <authorList>
            <person name="Kucharzyk K."/>
            <person name="Murdoch R.W."/>
            <person name="Higgins S."/>
            <person name="Loffler F."/>
        </authorList>
    </citation>
    <scope>NUCLEOTIDE SEQUENCE</scope>
</reference>
<dbReference type="PANTHER" id="PTHR43048">
    <property type="entry name" value="METHYLMALONYL-COA EPIMERASE"/>
    <property type="match status" value="1"/>
</dbReference>
<organism evidence="3">
    <name type="scientific">bioreactor metagenome</name>
    <dbReference type="NCBI Taxonomy" id="1076179"/>
    <lineage>
        <taxon>unclassified sequences</taxon>
        <taxon>metagenomes</taxon>
        <taxon>ecological metagenomes</taxon>
    </lineage>
</organism>
<gene>
    <name evidence="3" type="ORF">SDC9_180834</name>
</gene>
<dbReference type="AlphaFoldDB" id="A0A645H2U4"/>
<dbReference type="GO" id="GO:0046491">
    <property type="term" value="P:L-methylmalonyl-CoA metabolic process"/>
    <property type="evidence" value="ECO:0007669"/>
    <property type="project" value="TreeGrafter"/>
</dbReference>
<dbReference type="PROSITE" id="PS51819">
    <property type="entry name" value="VOC"/>
    <property type="match status" value="1"/>
</dbReference>
<dbReference type="EMBL" id="VSSQ01085807">
    <property type="protein sequence ID" value="MPN33348.1"/>
    <property type="molecule type" value="Genomic_DNA"/>
</dbReference>
<evidence type="ECO:0000259" key="2">
    <source>
        <dbReference type="PROSITE" id="PS51819"/>
    </source>
</evidence>
<name>A0A645H2U4_9ZZZZ</name>
<proteinExistence type="predicted"/>
<sequence length="79" mass="8552">MLEPTSPESTIAKFIENKGEGIHHIAYAVEDGIANALAEAESKEIRLIDKAPRKGAEGLSIAFLHPKSTRGVLTELCEH</sequence>
<dbReference type="Gene3D" id="3.10.180.10">
    <property type="entry name" value="2,3-Dihydroxybiphenyl 1,2-Dioxygenase, domain 1"/>
    <property type="match status" value="1"/>
</dbReference>
<dbReference type="InterPro" id="IPR037523">
    <property type="entry name" value="VOC_core"/>
</dbReference>
<dbReference type="GO" id="GO:0004493">
    <property type="term" value="F:methylmalonyl-CoA epimerase activity"/>
    <property type="evidence" value="ECO:0007669"/>
    <property type="project" value="TreeGrafter"/>
</dbReference>
<accession>A0A645H2U4</accession>
<protein>
    <recommendedName>
        <fullName evidence="2">VOC domain-containing protein</fullName>
    </recommendedName>
</protein>
<dbReference type="PANTHER" id="PTHR43048:SF3">
    <property type="entry name" value="METHYLMALONYL-COA EPIMERASE, MITOCHONDRIAL"/>
    <property type="match status" value="1"/>
</dbReference>